<organism evidence="1 2">
    <name type="scientific">Methylobacterium variabile</name>
    <dbReference type="NCBI Taxonomy" id="298794"/>
    <lineage>
        <taxon>Bacteria</taxon>
        <taxon>Pseudomonadati</taxon>
        <taxon>Pseudomonadota</taxon>
        <taxon>Alphaproteobacteria</taxon>
        <taxon>Hyphomicrobiales</taxon>
        <taxon>Methylobacteriaceae</taxon>
        <taxon>Methylobacterium</taxon>
    </lineage>
</organism>
<evidence type="ECO:0000313" key="1">
    <source>
        <dbReference type="EMBL" id="KMO27479.1"/>
    </source>
</evidence>
<keyword evidence="2" id="KW-1185">Reference proteome</keyword>
<gene>
    <name evidence="1" type="ORF">VQ02_33195</name>
</gene>
<protein>
    <recommendedName>
        <fullName evidence="3">Phasin domain-containing protein</fullName>
    </recommendedName>
</protein>
<evidence type="ECO:0008006" key="3">
    <source>
        <dbReference type="Google" id="ProtNLM"/>
    </source>
</evidence>
<accession>A0A0J6S1F4</accession>
<dbReference type="EMBL" id="LABY01000375">
    <property type="protein sequence ID" value="KMO27479.1"/>
    <property type="molecule type" value="Genomic_DNA"/>
</dbReference>
<dbReference type="Proteomes" id="UP000035955">
    <property type="component" value="Unassembled WGS sequence"/>
</dbReference>
<reference evidence="1 2" key="1">
    <citation type="submission" date="2015-03" db="EMBL/GenBank/DDBJ databases">
        <title>Genome sequencing of Methylobacterium variabile DSM 16961.</title>
        <authorList>
            <person name="Chaudhry V."/>
            <person name="Patil P.B."/>
        </authorList>
    </citation>
    <scope>NUCLEOTIDE SEQUENCE [LARGE SCALE GENOMIC DNA]</scope>
    <source>
        <strain evidence="1 2">DSM 16961</strain>
    </source>
</reference>
<dbReference type="RefSeq" id="WP_048448529.1">
    <property type="nucleotide sequence ID" value="NZ_LABY01000375.1"/>
</dbReference>
<dbReference type="PATRIC" id="fig|298794.3.peg.5339"/>
<proteinExistence type="predicted"/>
<name>A0A0J6S1F4_9HYPH</name>
<feature type="non-terminal residue" evidence="1">
    <location>
        <position position="1"/>
    </location>
</feature>
<evidence type="ECO:0000313" key="2">
    <source>
        <dbReference type="Proteomes" id="UP000035955"/>
    </source>
</evidence>
<sequence length="131" mass="14556">PGPGKPLRRGLLVNDLVSRCAVNAVGTAQLLASEPDPDTLSELFAMQTAFMNRLWQMDQDWRTGLLQLYQEWMSLREANTLSKVIEQDYNLGAQFGDLVMNYVTSAATLVESTNVGYAYWLSKKIGAKPSP</sequence>
<dbReference type="AlphaFoldDB" id="A0A0J6S1F4"/>
<comment type="caution">
    <text evidence="1">The sequence shown here is derived from an EMBL/GenBank/DDBJ whole genome shotgun (WGS) entry which is preliminary data.</text>
</comment>